<reference evidence="1" key="1">
    <citation type="journal article" date="2013" name="BMC Genomics">
        <title>Unscrambling butterfly oogenesis.</title>
        <authorList>
            <person name="Carter J.M."/>
            <person name="Baker S.C."/>
            <person name="Pink R."/>
            <person name="Carter D.R."/>
            <person name="Collins A."/>
            <person name="Tomlin J."/>
            <person name="Gibbs M."/>
            <person name="Breuker C.J."/>
        </authorList>
    </citation>
    <scope>NUCLEOTIDE SEQUENCE</scope>
    <source>
        <tissue evidence="1">Ovary</tissue>
    </source>
</reference>
<dbReference type="EMBL" id="GAIX01003073">
    <property type="protein sequence ID" value="JAA89487.1"/>
    <property type="molecule type" value="Transcribed_RNA"/>
</dbReference>
<name>S4PYL6_9NEOP</name>
<organism evidence="1">
    <name type="scientific">Pararge aegeria</name>
    <name type="common">speckled wood butterfly</name>
    <dbReference type="NCBI Taxonomy" id="116150"/>
    <lineage>
        <taxon>Eukaryota</taxon>
        <taxon>Metazoa</taxon>
        <taxon>Ecdysozoa</taxon>
        <taxon>Arthropoda</taxon>
        <taxon>Hexapoda</taxon>
        <taxon>Insecta</taxon>
        <taxon>Pterygota</taxon>
        <taxon>Neoptera</taxon>
        <taxon>Endopterygota</taxon>
        <taxon>Lepidoptera</taxon>
        <taxon>Glossata</taxon>
        <taxon>Ditrysia</taxon>
        <taxon>Papilionoidea</taxon>
        <taxon>Nymphalidae</taxon>
        <taxon>Satyrinae</taxon>
        <taxon>Satyrini</taxon>
        <taxon>Parargina</taxon>
        <taxon>Pararge</taxon>
    </lineage>
</organism>
<evidence type="ECO:0000313" key="1">
    <source>
        <dbReference type="EMBL" id="JAA89487.1"/>
    </source>
</evidence>
<feature type="non-terminal residue" evidence="1">
    <location>
        <position position="81"/>
    </location>
</feature>
<reference evidence="1" key="2">
    <citation type="submission" date="2013-05" db="EMBL/GenBank/DDBJ databases">
        <authorList>
            <person name="Carter J.-M."/>
            <person name="Baker S.C."/>
            <person name="Pink R."/>
            <person name="Carter D.R.F."/>
            <person name="Collins A."/>
            <person name="Tomlin J."/>
            <person name="Gibbs M."/>
            <person name="Breuker C.J."/>
        </authorList>
    </citation>
    <scope>NUCLEOTIDE SEQUENCE</scope>
    <source>
        <tissue evidence="1">Ovary</tissue>
    </source>
</reference>
<proteinExistence type="predicted"/>
<accession>S4PYL6</accession>
<sequence length="81" mass="9351">MALSEKSETLKLNSLREKTITLDYTERHTSENRDNNSFDNNGITRSDKNEITHIDLTKPTTGTNQDNIDMVNMGYMNLEDR</sequence>
<dbReference type="AlphaFoldDB" id="S4PYL6"/>
<protein>
    <submittedName>
        <fullName evidence="1">Uncharacterized protein</fullName>
    </submittedName>
</protein>